<reference evidence="1 2" key="1">
    <citation type="submission" date="2017-09" db="EMBL/GenBank/DDBJ databases">
        <title>Large-scale bioinformatics analysis of Bacillus genomes uncovers conserved roles of natural products in bacterial physiology.</title>
        <authorList>
            <consortium name="Agbiome Team Llc"/>
            <person name="Bleich R.M."/>
            <person name="Kirk G.J."/>
            <person name="Santa Maria K.C."/>
            <person name="Allen S.E."/>
            <person name="Farag S."/>
            <person name="Shank E.A."/>
            <person name="Bowers A."/>
        </authorList>
    </citation>
    <scope>NUCLEOTIDE SEQUENCE [LARGE SCALE GENOMIC DNA]</scope>
    <source>
        <strain evidence="1 2">AFS003229</strain>
    </source>
</reference>
<accession>A0AAX0RSZ0</accession>
<organism evidence="1 2">
    <name type="scientific">Peribacillus butanolivorans</name>
    <dbReference type="NCBI Taxonomy" id="421767"/>
    <lineage>
        <taxon>Bacteria</taxon>
        <taxon>Bacillati</taxon>
        <taxon>Bacillota</taxon>
        <taxon>Bacilli</taxon>
        <taxon>Bacillales</taxon>
        <taxon>Bacillaceae</taxon>
        <taxon>Peribacillus</taxon>
    </lineage>
</organism>
<sequence>MKIKEVLDELSMPGNTVAKIAKYKAKIGEKRLKEALHNAGYEYRNKNPKGWFYAGEGEQPLYQSVFEFINLQTSLPDVNQNSPRKPQGTSLDVNSVRNEGEYIFTWVTHQRK</sequence>
<evidence type="ECO:0008006" key="3">
    <source>
        <dbReference type="Google" id="ProtNLM"/>
    </source>
</evidence>
<dbReference type="AlphaFoldDB" id="A0AAX0RSZ0"/>
<proteinExistence type="predicted"/>
<comment type="caution">
    <text evidence="1">The sequence shown here is derived from an EMBL/GenBank/DDBJ whole genome shotgun (WGS) entry which is preliminary data.</text>
</comment>
<protein>
    <recommendedName>
        <fullName evidence="3">Antirepressor protein C-terminal domain-containing protein</fullName>
    </recommendedName>
</protein>
<dbReference type="EMBL" id="NUEQ01000002">
    <property type="protein sequence ID" value="PEJ38219.1"/>
    <property type="molecule type" value="Genomic_DNA"/>
</dbReference>
<evidence type="ECO:0000313" key="2">
    <source>
        <dbReference type="Proteomes" id="UP000220106"/>
    </source>
</evidence>
<name>A0AAX0RSZ0_9BACI</name>
<gene>
    <name evidence="1" type="ORF">CN689_00240</name>
</gene>
<dbReference type="RefSeq" id="WP_098174442.1">
    <property type="nucleotide sequence ID" value="NZ_JBHJQV010000065.1"/>
</dbReference>
<dbReference type="Proteomes" id="UP000220106">
    <property type="component" value="Unassembled WGS sequence"/>
</dbReference>
<evidence type="ECO:0000313" key="1">
    <source>
        <dbReference type="EMBL" id="PEJ38219.1"/>
    </source>
</evidence>